<sequence length="300" mass="32888">MASSSTLDYSKPFSQLLKEATKDIHDTISKSEGAKALTSGTLERDEYVRYLIMLWYLYITLENALDAHANHPALAPTYNPSVLARAPLISADISSLLQTTAWASHPLHLSMHPLPKPLLDYIARIQAIAGSDDPTPLLAHSYLRYLGDLSGGQIIKRTILKAYQLQDHAVTSYDFPKPGGPAGEIADQGDILKLKNIFKERMDESIITPEAKRLVFEETKLAYRFNAQLLNLIRPPPVQINDTPAKGLAEVLAPPGPPLLGVGVGLFLVHTYLMYASRTNTSLGCNFLSLFGNRGLPISA</sequence>
<evidence type="ECO:0000256" key="2">
    <source>
        <dbReference type="ARBA" id="ARBA00022723"/>
    </source>
</evidence>
<dbReference type="PRINTS" id="PR00088">
    <property type="entry name" value="HAEMOXYGNASE"/>
</dbReference>
<dbReference type="Proteomes" id="UP000054248">
    <property type="component" value="Unassembled WGS sequence"/>
</dbReference>
<dbReference type="InterPro" id="IPR002051">
    <property type="entry name" value="Haem_Oase"/>
</dbReference>
<accession>A0A0C3QKR7</accession>
<keyword evidence="1" id="KW-0349">Heme</keyword>
<keyword evidence="3" id="KW-0408">Iron</keyword>
<evidence type="ECO:0000313" key="4">
    <source>
        <dbReference type="EMBL" id="KIO27054.1"/>
    </source>
</evidence>
<evidence type="ECO:0008006" key="6">
    <source>
        <dbReference type="Google" id="ProtNLM"/>
    </source>
</evidence>
<dbReference type="GO" id="GO:0006788">
    <property type="term" value="P:heme oxidation"/>
    <property type="evidence" value="ECO:0007669"/>
    <property type="project" value="InterPro"/>
</dbReference>
<dbReference type="CDD" id="cd19165">
    <property type="entry name" value="HemeO"/>
    <property type="match status" value="1"/>
</dbReference>
<keyword evidence="5" id="KW-1185">Reference proteome</keyword>
<reference evidence="5" key="2">
    <citation type="submission" date="2015-01" db="EMBL/GenBank/DDBJ databases">
        <title>Evolutionary Origins and Diversification of the Mycorrhizal Mutualists.</title>
        <authorList>
            <consortium name="DOE Joint Genome Institute"/>
            <consortium name="Mycorrhizal Genomics Consortium"/>
            <person name="Kohler A."/>
            <person name="Kuo A."/>
            <person name="Nagy L.G."/>
            <person name="Floudas D."/>
            <person name="Copeland A."/>
            <person name="Barry K.W."/>
            <person name="Cichocki N."/>
            <person name="Veneault-Fourrey C."/>
            <person name="LaButti K."/>
            <person name="Lindquist E.A."/>
            <person name="Lipzen A."/>
            <person name="Lundell T."/>
            <person name="Morin E."/>
            <person name="Murat C."/>
            <person name="Riley R."/>
            <person name="Ohm R."/>
            <person name="Sun H."/>
            <person name="Tunlid A."/>
            <person name="Henrissat B."/>
            <person name="Grigoriev I.V."/>
            <person name="Hibbett D.S."/>
            <person name="Martin F."/>
        </authorList>
    </citation>
    <scope>NUCLEOTIDE SEQUENCE [LARGE SCALE GENOMIC DNA]</scope>
    <source>
        <strain evidence="5">MUT 4182</strain>
    </source>
</reference>
<dbReference type="PANTHER" id="PTHR10720">
    <property type="entry name" value="HEME OXYGENASE"/>
    <property type="match status" value="1"/>
</dbReference>
<organism evidence="4 5">
    <name type="scientific">Tulasnella calospora MUT 4182</name>
    <dbReference type="NCBI Taxonomy" id="1051891"/>
    <lineage>
        <taxon>Eukaryota</taxon>
        <taxon>Fungi</taxon>
        <taxon>Dikarya</taxon>
        <taxon>Basidiomycota</taxon>
        <taxon>Agaricomycotina</taxon>
        <taxon>Agaricomycetes</taxon>
        <taxon>Cantharellales</taxon>
        <taxon>Tulasnellaceae</taxon>
        <taxon>Tulasnella</taxon>
    </lineage>
</organism>
<evidence type="ECO:0000313" key="5">
    <source>
        <dbReference type="Proteomes" id="UP000054248"/>
    </source>
</evidence>
<dbReference type="EMBL" id="KN823015">
    <property type="protein sequence ID" value="KIO27054.1"/>
    <property type="molecule type" value="Genomic_DNA"/>
</dbReference>
<dbReference type="SUPFAM" id="SSF48613">
    <property type="entry name" value="Heme oxygenase-like"/>
    <property type="match status" value="1"/>
</dbReference>
<dbReference type="HOGENOM" id="CLU_057050_1_0_1"/>
<keyword evidence="2" id="KW-0479">Metal-binding</keyword>
<dbReference type="AlphaFoldDB" id="A0A0C3QKR7"/>
<gene>
    <name evidence="4" type="ORF">M407DRAFT_73840</name>
</gene>
<proteinExistence type="predicted"/>
<dbReference type="STRING" id="1051891.A0A0C3QKR7"/>
<reference evidence="4 5" key="1">
    <citation type="submission" date="2014-04" db="EMBL/GenBank/DDBJ databases">
        <authorList>
            <consortium name="DOE Joint Genome Institute"/>
            <person name="Kuo A."/>
            <person name="Girlanda M."/>
            <person name="Perotto S."/>
            <person name="Kohler A."/>
            <person name="Nagy L.G."/>
            <person name="Floudas D."/>
            <person name="Copeland A."/>
            <person name="Barry K.W."/>
            <person name="Cichocki N."/>
            <person name="Veneault-Fourrey C."/>
            <person name="LaButti K."/>
            <person name="Lindquist E.A."/>
            <person name="Lipzen A."/>
            <person name="Lundell T."/>
            <person name="Morin E."/>
            <person name="Murat C."/>
            <person name="Sun H."/>
            <person name="Tunlid A."/>
            <person name="Henrissat B."/>
            <person name="Grigoriev I.V."/>
            <person name="Hibbett D.S."/>
            <person name="Martin F."/>
            <person name="Nordberg H.P."/>
            <person name="Cantor M.N."/>
            <person name="Hua S.X."/>
        </authorList>
    </citation>
    <scope>NUCLEOTIDE SEQUENCE [LARGE SCALE GENOMIC DNA]</scope>
    <source>
        <strain evidence="4 5">MUT 4182</strain>
    </source>
</reference>
<dbReference type="GO" id="GO:0004392">
    <property type="term" value="F:heme oxygenase (decyclizing) activity"/>
    <property type="evidence" value="ECO:0007669"/>
    <property type="project" value="InterPro"/>
</dbReference>
<dbReference type="InterPro" id="IPR016084">
    <property type="entry name" value="Haem_Oase-like_multi-hlx"/>
</dbReference>
<evidence type="ECO:0000256" key="1">
    <source>
        <dbReference type="ARBA" id="ARBA00022617"/>
    </source>
</evidence>
<name>A0A0C3QKR7_9AGAM</name>
<dbReference type="Gene3D" id="1.20.910.10">
    <property type="entry name" value="Heme oxygenase-like"/>
    <property type="match status" value="1"/>
</dbReference>
<dbReference type="InterPro" id="IPR016053">
    <property type="entry name" value="Haem_Oase-like"/>
</dbReference>
<dbReference type="PANTHER" id="PTHR10720:SF0">
    <property type="entry name" value="HEME OXYGENASE"/>
    <property type="match status" value="1"/>
</dbReference>
<evidence type="ECO:0000256" key="3">
    <source>
        <dbReference type="ARBA" id="ARBA00023004"/>
    </source>
</evidence>
<dbReference type="GO" id="GO:0046872">
    <property type="term" value="F:metal ion binding"/>
    <property type="evidence" value="ECO:0007669"/>
    <property type="project" value="UniProtKB-KW"/>
</dbReference>
<dbReference type="OrthoDB" id="652091at2759"/>
<protein>
    <recommendedName>
        <fullName evidence="6">Heme oxygenase</fullName>
    </recommendedName>
</protein>
<dbReference type="Pfam" id="PF01126">
    <property type="entry name" value="Heme_oxygenase"/>
    <property type="match status" value="1"/>
</dbReference>